<feature type="region of interest" description="Disordered" evidence="1">
    <location>
        <begin position="339"/>
        <end position="517"/>
    </location>
</feature>
<sequence length="601" mass="66593">MSLAVIDFNATCSPSPMAGTYTFLPGDLNASLKARNRPYTGLRLPSSSPAKKRASSFYPEHGPEIVDETNPDPFYLEHSLGRSGAWGRSRGDIRDVRFCEETNQYFRLSPVNHSQKEPTFPKSVRGESKRTPRPSQPDRSTLTVVGFEHQYSIPPQVAVPRWEKHPPHESQGSFSSEQIDATPDLTPSSSFSSSYSSPIYPDSGLQGSEYPVLPVRLPAQRTQSRSSERFHQASAKQPVSLRPASSNRPSTPARNTEITSSAETLRMPRTEDQDLSVRRGKPLPSLPINPRHGSGVPSKRSTNSGRRPSIEPSMISPPSLINPVTLEPHTTHFDQAMFIPANDCPSPVPSRGPPSPTTTSEAPVSSRSQRPSTSASEAPFEHSVWEPDSDSESLGPKSLSKKPMDTLKKVRSRVHLRVAKSAPKLQNSTASAPTDPPLEKFPTMPDHPPRDPFPEPVKSMAPLTLSSREVFRPSPLQTLRLVNPSTTSLARPRTPRSRRNSSQARGQDRDQPRNYDFDRSAAAAIQARSRRKQRSDSLATSRVTDREKVCTFCREDRSDVAIHHSLTLARPPLYKRVWESLRLLGCHGDITPPKSFPRKSM</sequence>
<dbReference type="OrthoDB" id="4225515at2759"/>
<keyword evidence="3" id="KW-1185">Reference proteome</keyword>
<dbReference type="EMBL" id="DS499596">
    <property type="protein sequence ID" value="EDP53003.1"/>
    <property type="molecule type" value="Genomic_DNA"/>
</dbReference>
<feature type="compositionally biased region" description="Low complexity" evidence="1">
    <location>
        <begin position="187"/>
        <end position="203"/>
    </location>
</feature>
<feature type="compositionally biased region" description="Basic residues" evidence="1">
    <location>
        <begin position="409"/>
        <end position="418"/>
    </location>
</feature>
<feature type="compositionally biased region" description="Basic and acidic residues" evidence="1">
    <location>
        <begin position="266"/>
        <end position="277"/>
    </location>
</feature>
<dbReference type="HOGENOM" id="CLU_022768_0_0_1"/>
<feature type="compositionally biased region" description="Basic and acidic residues" evidence="1">
    <location>
        <begin position="506"/>
        <end position="517"/>
    </location>
</feature>
<reference evidence="2 3" key="1">
    <citation type="journal article" date="2008" name="PLoS Genet.">
        <title>Genomic islands in the pathogenic filamentous fungus Aspergillus fumigatus.</title>
        <authorList>
            <person name="Fedorova N.D."/>
            <person name="Khaldi N."/>
            <person name="Joardar V.S."/>
            <person name="Maiti R."/>
            <person name="Amedeo P."/>
            <person name="Anderson M.J."/>
            <person name="Crabtree J."/>
            <person name="Silva J.C."/>
            <person name="Badger J.H."/>
            <person name="Albarraq A."/>
            <person name="Angiuoli S."/>
            <person name="Bussey H."/>
            <person name="Bowyer P."/>
            <person name="Cotty P.J."/>
            <person name="Dyer P.S."/>
            <person name="Egan A."/>
            <person name="Galens K."/>
            <person name="Fraser-Liggett C.M."/>
            <person name="Haas B.J."/>
            <person name="Inman J.M."/>
            <person name="Kent R."/>
            <person name="Lemieux S."/>
            <person name="Malavazi I."/>
            <person name="Orvis J."/>
            <person name="Roemer T."/>
            <person name="Ronning C.M."/>
            <person name="Sundaram J.P."/>
            <person name="Sutton G."/>
            <person name="Turner G."/>
            <person name="Venter J.C."/>
            <person name="White O.R."/>
            <person name="Whitty B.R."/>
            <person name="Youngman P."/>
            <person name="Wolfe K.H."/>
            <person name="Goldman G.H."/>
            <person name="Wortman J.R."/>
            <person name="Jiang B."/>
            <person name="Denning D.W."/>
            <person name="Nierman W.C."/>
        </authorList>
    </citation>
    <scope>NUCLEOTIDE SEQUENCE [LARGE SCALE GENOMIC DNA]</scope>
    <source>
        <strain evidence="3">CBS 144.89 / FGSC A1163 / CEA10</strain>
    </source>
</reference>
<feature type="compositionally biased region" description="Low complexity" evidence="1">
    <location>
        <begin position="357"/>
        <end position="376"/>
    </location>
</feature>
<feature type="region of interest" description="Disordered" evidence="1">
    <location>
        <begin position="158"/>
        <end position="207"/>
    </location>
</feature>
<name>B0XYQ7_ASPFC</name>
<evidence type="ECO:0000313" key="3">
    <source>
        <dbReference type="Proteomes" id="UP000001699"/>
    </source>
</evidence>
<proteinExistence type="predicted"/>
<feature type="compositionally biased region" description="Low complexity" evidence="1">
    <location>
        <begin position="310"/>
        <end position="321"/>
    </location>
</feature>
<feature type="compositionally biased region" description="Polar residues" evidence="1">
    <location>
        <begin position="170"/>
        <end position="179"/>
    </location>
</feature>
<accession>B0XYQ7</accession>
<feature type="region of interest" description="Disordered" evidence="1">
    <location>
        <begin position="219"/>
        <end position="326"/>
    </location>
</feature>
<protein>
    <submittedName>
        <fullName evidence="2">Uncharacterized protein</fullName>
    </submittedName>
</protein>
<feature type="compositionally biased region" description="Pro residues" evidence="1">
    <location>
        <begin position="346"/>
        <end position="356"/>
    </location>
</feature>
<organism evidence="2 3">
    <name type="scientific">Aspergillus fumigatus (strain CBS 144.89 / FGSC A1163 / CEA10)</name>
    <name type="common">Neosartorya fumigata</name>
    <dbReference type="NCBI Taxonomy" id="451804"/>
    <lineage>
        <taxon>Eukaryota</taxon>
        <taxon>Fungi</taxon>
        <taxon>Dikarya</taxon>
        <taxon>Ascomycota</taxon>
        <taxon>Pezizomycotina</taxon>
        <taxon>Eurotiomycetes</taxon>
        <taxon>Eurotiomycetidae</taxon>
        <taxon>Eurotiales</taxon>
        <taxon>Aspergillaceae</taxon>
        <taxon>Aspergillus</taxon>
        <taxon>Aspergillus subgen. Fumigati</taxon>
    </lineage>
</organism>
<feature type="compositionally biased region" description="Polar residues" evidence="1">
    <location>
        <begin position="243"/>
        <end position="263"/>
    </location>
</feature>
<dbReference type="VEuPathDB" id="FungiDB:AFUB_041740"/>
<dbReference type="Proteomes" id="UP000001699">
    <property type="component" value="Unassembled WGS sequence"/>
</dbReference>
<dbReference type="AlphaFoldDB" id="B0XYQ7"/>
<evidence type="ECO:0000313" key="2">
    <source>
        <dbReference type="EMBL" id="EDP53003.1"/>
    </source>
</evidence>
<gene>
    <name evidence="2" type="ORF">AFUB_041740</name>
</gene>
<evidence type="ECO:0000256" key="1">
    <source>
        <dbReference type="SAM" id="MobiDB-lite"/>
    </source>
</evidence>
<feature type="region of interest" description="Disordered" evidence="1">
    <location>
        <begin position="109"/>
        <end position="141"/>
    </location>
</feature>